<keyword evidence="4" id="KW-0804">Transcription</keyword>
<dbReference type="Gene3D" id="3.40.190.290">
    <property type="match status" value="1"/>
</dbReference>
<organism evidence="6 7">
    <name type="scientific">Paenibacillus pectinilyticus</name>
    <dbReference type="NCBI Taxonomy" id="512399"/>
    <lineage>
        <taxon>Bacteria</taxon>
        <taxon>Bacillati</taxon>
        <taxon>Bacillota</taxon>
        <taxon>Bacilli</taxon>
        <taxon>Bacillales</taxon>
        <taxon>Paenibacillaceae</taxon>
        <taxon>Paenibacillus</taxon>
    </lineage>
</organism>
<dbReference type="PANTHER" id="PTHR30126">
    <property type="entry name" value="HTH-TYPE TRANSCRIPTIONAL REGULATOR"/>
    <property type="match status" value="1"/>
</dbReference>
<dbReference type="PRINTS" id="PR00039">
    <property type="entry name" value="HTHLYSR"/>
</dbReference>
<dbReference type="PANTHER" id="PTHR30126:SF40">
    <property type="entry name" value="HTH-TYPE TRANSCRIPTIONAL REGULATOR GLTR"/>
    <property type="match status" value="1"/>
</dbReference>
<accession>A0A1C0ZUV3</accession>
<dbReference type="AlphaFoldDB" id="A0A1C0ZUV3"/>
<dbReference type="PROSITE" id="PS50931">
    <property type="entry name" value="HTH_LYSR"/>
    <property type="match status" value="1"/>
</dbReference>
<sequence>MNMEQLAYVVEVAKMNSLSAASQHLHMTLSALSQSISNLESELGVKLFTRSRQGTVPTPEGRVLIQKAAEVLDKVQELKDEAQSFTSTITGEIRIATIPGPMSLLVKTIASYKKDYPHVRIEISEKSSQDILNDIHHNHIDLGLIVRYEELEPSLVDLIFDQLVDARMVCCVSRNGKLALQESLKPTDILPVPLVLYQEDYVRWFVDQIALTYGPADVLFTTNNTEAIKRALKEELAITLGLDYSFTVEDRLFNKDYVLLPVDTPENRVVPLGWVHIGNRKGAKWMKSFMSRLKLEL</sequence>
<dbReference type="Proteomes" id="UP000093309">
    <property type="component" value="Unassembled WGS sequence"/>
</dbReference>
<comment type="similarity">
    <text evidence="1">Belongs to the LysR transcriptional regulatory family.</text>
</comment>
<dbReference type="GO" id="GO:0000976">
    <property type="term" value="F:transcription cis-regulatory region binding"/>
    <property type="evidence" value="ECO:0007669"/>
    <property type="project" value="TreeGrafter"/>
</dbReference>
<dbReference type="Pfam" id="PF00126">
    <property type="entry name" value="HTH_1"/>
    <property type="match status" value="1"/>
</dbReference>
<keyword evidence="7" id="KW-1185">Reference proteome</keyword>
<dbReference type="RefSeq" id="WP_065855666.1">
    <property type="nucleotide sequence ID" value="NZ_LYPC01000027.1"/>
</dbReference>
<name>A0A1C0ZUV3_9BACL</name>
<evidence type="ECO:0000256" key="1">
    <source>
        <dbReference type="ARBA" id="ARBA00009437"/>
    </source>
</evidence>
<evidence type="ECO:0000259" key="5">
    <source>
        <dbReference type="PROSITE" id="PS50931"/>
    </source>
</evidence>
<dbReference type="SUPFAM" id="SSF46785">
    <property type="entry name" value="Winged helix' DNA-binding domain"/>
    <property type="match status" value="1"/>
</dbReference>
<dbReference type="Pfam" id="PF03466">
    <property type="entry name" value="LysR_substrate"/>
    <property type="match status" value="1"/>
</dbReference>
<dbReference type="OrthoDB" id="9803735at2"/>
<dbReference type="GO" id="GO:0003700">
    <property type="term" value="F:DNA-binding transcription factor activity"/>
    <property type="evidence" value="ECO:0007669"/>
    <property type="project" value="InterPro"/>
</dbReference>
<feature type="domain" description="HTH lysR-type" evidence="5">
    <location>
        <begin position="1"/>
        <end position="58"/>
    </location>
</feature>
<gene>
    <name evidence="6" type="ORF">A8709_28905</name>
</gene>
<evidence type="ECO:0000313" key="6">
    <source>
        <dbReference type="EMBL" id="OCT11886.1"/>
    </source>
</evidence>
<dbReference type="FunFam" id="1.10.10.10:FF:000001">
    <property type="entry name" value="LysR family transcriptional regulator"/>
    <property type="match status" value="1"/>
</dbReference>
<proteinExistence type="inferred from homology"/>
<dbReference type="InterPro" id="IPR036390">
    <property type="entry name" value="WH_DNA-bd_sf"/>
</dbReference>
<dbReference type="STRING" id="512399.A8709_28905"/>
<evidence type="ECO:0000256" key="4">
    <source>
        <dbReference type="ARBA" id="ARBA00023163"/>
    </source>
</evidence>
<keyword evidence="3" id="KW-0238">DNA-binding</keyword>
<evidence type="ECO:0000313" key="7">
    <source>
        <dbReference type="Proteomes" id="UP000093309"/>
    </source>
</evidence>
<dbReference type="Gene3D" id="1.10.10.10">
    <property type="entry name" value="Winged helix-like DNA-binding domain superfamily/Winged helix DNA-binding domain"/>
    <property type="match status" value="1"/>
</dbReference>
<dbReference type="CDD" id="cd05466">
    <property type="entry name" value="PBP2_LTTR_substrate"/>
    <property type="match status" value="1"/>
</dbReference>
<dbReference type="InterPro" id="IPR005119">
    <property type="entry name" value="LysR_subst-bd"/>
</dbReference>
<evidence type="ECO:0000256" key="2">
    <source>
        <dbReference type="ARBA" id="ARBA00023015"/>
    </source>
</evidence>
<dbReference type="InterPro" id="IPR036388">
    <property type="entry name" value="WH-like_DNA-bd_sf"/>
</dbReference>
<keyword evidence="2" id="KW-0805">Transcription regulation</keyword>
<protein>
    <submittedName>
        <fullName evidence="6">LysR family transcriptional regulator</fullName>
    </submittedName>
</protein>
<reference evidence="7" key="1">
    <citation type="submission" date="2016-05" db="EMBL/GenBank/DDBJ databases">
        <title>Paenibacillus oryzae. sp. nov., isolated from the rice root.</title>
        <authorList>
            <person name="Zhang J."/>
            <person name="Zhang X."/>
        </authorList>
    </citation>
    <scope>NUCLEOTIDE SEQUENCE [LARGE SCALE GENOMIC DNA]</scope>
    <source>
        <strain evidence="7">KCTC13222</strain>
    </source>
</reference>
<dbReference type="InterPro" id="IPR000847">
    <property type="entry name" value="LysR_HTH_N"/>
</dbReference>
<comment type="caution">
    <text evidence="6">The sequence shown here is derived from an EMBL/GenBank/DDBJ whole genome shotgun (WGS) entry which is preliminary data.</text>
</comment>
<dbReference type="EMBL" id="LYPC01000027">
    <property type="protein sequence ID" value="OCT11886.1"/>
    <property type="molecule type" value="Genomic_DNA"/>
</dbReference>
<dbReference type="SUPFAM" id="SSF53850">
    <property type="entry name" value="Periplasmic binding protein-like II"/>
    <property type="match status" value="1"/>
</dbReference>
<evidence type="ECO:0000256" key="3">
    <source>
        <dbReference type="ARBA" id="ARBA00023125"/>
    </source>
</evidence>